<reference evidence="1" key="1">
    <citation type="journal article" date="2019" name="bioRxiv">
        <title>The Genome of the Zebra Mussel, Dreissena polymorpha: A Resource for Invasive Species Research.</title>
        <authorList>
            <person name="McCartney M.A."/>
            <person name="Auch B."/>
            <person name="Kono T."/>
            <person name="Mallez S."/>
            <person name="Zhang Y."/>
            <person name="Obille A."/>
            <person name="Becker A."/>
            <person name="Abrahante J.E."/>
            <person name="Garbe J."/>
            <person name="Badalamenti J.P."/>
            <person name="Herman A."/>
            <person name="Mangelson H."/>
            <person name="Liachko I."/>
            <person name="Sullivan S."/>
            <person name="Sone E.D."/>
            <person name="Koren S."/>
            <person name="Silverstein K.A.T."/>
            <person name="Beckman K.B."/>
            <person name="Gohl D.M."/>
        </authorList>
    </citation>
    <scope>NUCLEOTIDE SEQUENCE</scope>
    <source>
        <strain evidence="1">Duluth1</strain>
        <tissue evidence="1">Whole animal</tissue>
    </source>
</reference>
<dbReference type="AlphaFoldDB" id="A0A9D4JAR2"/>
<protein>
    <submittedName>
        <fullName evidence="1">Uncharacterized protein</fullName>
    </submittedName>
</protein>
<gene>
    <name evidence="1" type="ORF">DPMN_156317</name>
</gene>
<evidence type="ECO:0000313" key="2">
    <source>
        <dbReference type="Proteomes" id="UP000828390"/>
    </source>
</evidence>
<dbReference type="EMBL" id="JAIWYP010000007">
    <property type="protein sequence ID" value="KAH3802639.1"/>
    <property type="molecule type" value="Genomic_DNA"/>
</dbReference>
<dbReference type="Proteomes" id="UP000828390">
    <property type="component" value="Unassembled WGS sequence"/>
</dbReference>
<comment type="caution">
    <text evidence="1">The sequence shown here is derived from an EMBL/GenBank/DDBJ whole genome shotgun (WGS) entry which is preliminary data.</text>
</comment>
<keyword evidence="2" id="KW-1185">Reference proteome</keyword>
<organism evidence="1 2">
    <name type="scientific">Dreissena polymorpha</name>
    <name type="common">Zebra mussel</name>
    <name type="synonym">Mytilus polymorpha</name>
    <dbReference type="NCBI Taxonomy" id="45954"/>
    <lineage>
        <taxon>Eukaryota</taxon>
        <taxon>Metazoa</taxon>
        <taxon>Spiralia</taxon>
        <taxon>Lophotrochozoa</taxon>
        <taxon>Mollusca</taxon>
        <taxon>Bivalvia</taxon>
        <taxon>Autobranchia</taxon>
        <taxon>Heteroconchia</taxon>
        <taxon>Euheterodonta</taxon>
        <taxon>Imparidentia</taxon>
        <taxon>Neoheterodontei</taxon>
        <taxon>Myida</taxon>
        <taxon>Dreissenoidea</taxon>
        <taxon>Dreissenidae</taxon>
        <taxon>Dreissena</taxon>
    </lineage>
</organism>
<sequence length="209" mass="24601">MGASLSTYLKRGYPDRISSYRYETEAGNKFVRKADGDHVYGSILYPMSCPHYGDRLGKIILITEDSEQYCDDERWLLAKLKRIIGNDEAIEQVWAYKEPLYGWLLPSILIYHMFVVFQTKYWWFSIEKHPKHILIQCSQDITKITGNNGKYRTMPVTLMKKDGSYKTVQEIIKWLYDNTKLINDYHYIHNNSQHFGFAVFNMLSKTATL</sequence>
<accession>A0A9D4JAR2</accession>
<name>A0A9D4JAR2_DREPO</name>
<evidence type="ECO:0000313" key="1">
    <source>
        <dbReference type="EMBL" id="KAH3802639.1"/>
    </source>
</evidence>
<proteinExistence type="predicted"/>
<reference evidence="1" key="2">
    <citation type="submission" date="2020-11" db="EMBL/GenBank/DDBJ databases">
        <authorList>
            <person name="McCartney M.A."/>
            <person name="Auch B."/>
            <person name="Kono T."/>
            <person name="Mallez S."/>
            <person name="Becker A."/>
            <person name="Gohl D.M."/>
            <person name="Silverstein K.A.T."/>
            <person name="Koren S."/>
            <person name="Bechman K.B."/>
            <person name="Herman A."/>
            <person name="Abrahante J.E."/>
            <person name="Garbe J."/>
        </authorList>
    </citation>
    <scope>NUCLEOTIDE SEQUENCE</scope>
    <source>
        <strain evidence="1">Duluth1</strain>
        <tissue evidence="1">Whole animal</tissue>
    </source>
</reference>